<evidence type="ECO:0008006" key="3">
    <source>
        <dbReference type="Google" id="ProtNLM"/>
    </source>
</evidence>
<gene>
    <name evidence="1" type="ORF">OA50_04490</name>
</gene>
<comment type="caution">
    <text evidence="1">The sequence shown here is derived from an EMBL/GenBank/DDBJ whole genome shotgun (WGS) entry which is preliminary data.</text>
</comment>
<organism evidence="1 2">
    <name type="scientific">Mameliella alba</name>
    <dbReference type="NCBI Taxonomy" id="561184"/>
    <lineage>
        <taxon>Bacteria</taxon>
        <taxon>Pseudomonadati</taxon>
        <taxon>Pseudomonadota</taxon>
        <taxon>Alphaproteobacteria</taxon>
        <taxon>Rhodobacterales</taxon>
        <taxon>Roseobacteraceae</taxon>
        <taxon>Mameliella</taxon>
    </lineage>
</organism>
<evidence type="ECO:0000313" key="1">
    <source>
        <dbReference type="EMBL" id="KHQ51119.1"/>
    </source>
</evidence>
<dbReference type="Proteomes" id="UP000030960">
    <property type="component" value="Unassembled WGS sequence"/>
</dbReference>
<sequence>MTGWVRIDRDIWDDPLFQKEPMSEREAFMWLKANAAWKDTTHRVGGAMLDCPRGSLFITLREFQTTTCWGSDTKIRNFLLRIEEAGLIERKVYGRGNAKKRM</sequence>
<dbReference type="EMBL" id="JSUQ01000020">
    <property type="protein sequence ID" value="KHQ51119.1"/>
    <property type="molecule type" value="Genomic_DNA"/>
</dbReference>
<accession>A0A0B3SKP0</accession>
<keyword evidence="2" id="KW-1185">Reference proteome</keyword>
<protein>
    <recommendedName>
        <fullName evidence="3">Phage protein</fullName>
    </recommendedName>
</protein>
<dbReference type="AlphaFoldDB" id="A0A0B3SKP0"/>
<reference evidence="1 2" key="1">
    <citation type="submission" date="2014-10" db="EMBL/GenBank/DDBJ databases">
        <title>Genome sequence of Ponticoccus sp. strain UMTAT08 isolated from clonal culture of toxic dinoflagellate Alexandrium tamiyavanichii.</title>
        <authorList>
            <person name="Gan H.Y."/>
            <person name="Muhd D.-D."/>
            <person name="Mohd Noor M.E."/>
            <person name="Yeong Y.S."/>
            <person name="Usup G."/>
        </authorList>
    </citation>
    <scope>NUCLEOTIDE SEQUENCE [LARGE SCALE GENOMIC DNA]</scope>
    <source>
        <strain evidence="1 2">UMTAT08</strain>
    </source>
</reference>
<proteinExistence type="predicted"/>
<name>A0A0B3SKP0_9RHOB</name>
<evidence type="ECO:0000313" key="2">
    <source>
        <dbReference type="Proteomes" id="UP000030960"/>
    </source>
</evidence>